<organism evidence="1 2">
    <name type="scientific">Euroglyphus maynei</name>
    <name type="common">Mayne's house dust mite</name>
    <dbReference type="NCBI Taxonomy" id="6958"/>
    <lineage>
        <taxon>Eukaryota</taxon>
        <taxon>Metazoa</taxon>
        <taxon>Ecdysozoa</taxon>
        <taxon>Arthropoda</taxon>
        <taxon>Chelicerata</taxon>
        <taxon>Arachnida</taxon>
        <taxon>Acari</taxon>
        <taxon>Acariformes</taxon>
        <taxon>Sarcoptiformes</taxon>
        <taxon>Astigmata</taxon>
        <taxon>Psoroptidia</taxon>
        <taxon>Analgoidea</taxon>
        <taxon>Pyroglyphidae</taxon>
        <taxon>Pyroglyphinae</taxon>
        <taxon>Euroglyphus</taxon>
    </lineage>
</organism>
<dbReference type="Proteomes" id="UP000194236">
    <property type="component" value="Unassembled WGS sequence"/>
</dbReference>
<dbReference type="EMBL" id="MUJZ01048365">
    <property type="protein sequence ID" value="OTF74166.1"/>
    <property type="molecule type" value="Genomic_DNA"/>
</dbReference>
<dbReference type="AlphaFoldDB" id="A0A1Y3B3H1"/>
<proteinExistence type="predicted"/>
<evidence type="ECO:0000313" key="2">
    <source>
        <dbReference type="Proteomes" id="UP000194236"/>
    </source>
</evidence>
<name>A0A1Y3B3H1_EURMA</name>
<accession>A0A1Y3B3H1</accession>
<gene>
    <name evidence="1" type="ORF">BLA29_004182</name>
</gene>
<sequence>MRKKDKKKTNGKKKFNIFFFIFKLILLLPGHKQSLHHSVHKDGRKTYSWNKTVYGKCNSSYTQFFLM</sequence>
<comment type="caution">
    <text evidence="1">The sequence shown here is derived from an EMBL/GenBank/DDBJ whole genome shotgun (WGS) entry which is preliminary data.</text>
</comment>
<keyword evidence="2" id="KW-1185">Reference proteome</keyword>
<evidence type="ECO:0000313" key="1">
    <source>
        <dbReference type="EMBL" id="OTF74166.1"/>
    </source>
</evidence>
<protein>
    <submittedName>
        <fullName evidence="1">Uncharacterized protein</fullName>
    </submittedName>
</protein>
<reference evidence="1 2" key="1">
    <citation type="submission" date="2017-03" db="EMBL/GenBank/DDBJ databases">
        <title>Genome Survey of Euroglyphus maynei.</title>
        <authorList>
            <person name="Arlian L.G."/>
            <person name="Morgan M.S."/>
            <person name="Rider S.D."/>
        </authorList>
    </citation>
    <scope>NUCLEOTIDE SEQUENCE [LARGE SCALE GENOMIC DNA]</scope>
    <source>
        <strain evidence="1">Arlian Lab</strain>
        <tissue evidence="1">Whole body</tissue>
    </source>
</reference>